<feature type="domain" description="Probable transposase IS891/IS1136/IS1341" evidence="9">
    <location>
        <begin position="172"/>
        <end position="286"/>
    </location>
</feature>
<dbReference type="InterPro" id="IPR010095">
    <property type="entry name" value="Cas12f1-like_TNB"/>
</dbReference>
<dbReference type="GO" id="GO:0046872">
    <property type="term" value="F:metal ion binding"/>
    <property type="evidence" value="ECO:0007669"/>
    <property type="project" value="UniProtKB-KW"/>
</dbReference>
<name>E0UE46_GLOV7</name>
<dbReference type="NCBIfam" id="NF040570">
    <property type="entry name" value="guided_TnpB"/>
    <property type="match status" value="1"/>
</dbReference>
<evidence type="ECO:0000259" key="11">
    <source>
        <dbReference type="Pfam" id="PF12323"/>
    </source>
</evidence>
<evidence type="ECO:0000256" key="6">
    <source>
        <dbReference type="ARBA" id="ARBA00023125"/>
    </source>
</evidence>
<evidence type="ECO:0000256" key="4">
    <source>
        <dbReference type="ARBA" id="ARBA00022723"/>
    </source>
</evidence>
<keyword evidence="5" id="KW-0862">Zinc</keyword>
<feature type="region of interest" description="Disordered" evidence="8">
    <location>
        <begin position="382"/>
        <end position="401"/>
    </location>
</feature>
<dbReference type="OrthoDB" id="443538at2"/>
<evidence type="ECO:0000256" key="8">
    <source>
        <dbReference type="SAM" id="MobiDB-lite"/>
    </source>
</evidence>
<keyword evidence="13" id="KW-1185">Reference proteome</keyword>
<evidence type="ECO:0000256" key="3">
    <source>
        <dbReference type="ARBA" id="ARBA00022578"/>
    </source>
</evidence>
<accession>E0UE46</accession>
<dbReference type="PANTHER" id="PTHR30405:SF25">
    <property type="entry name" value="RNA-GUIDED DNA ENDONUCLEASE INSQ-RELATED"/>
    <property type="match status" value="1"/>
</dbReference>
<dbReference type="Pfam" id="PF12323">
    <property type="entry name" value="HTH_OrfB_IS605"/>
    <property type="match status" value="1"/>
</dbReference>
<dbReference type="InterPro" id="IPR051399">
    <property type="entry name" value="RNA-guided_DNA_endo/Transpos"/>
</dbReference>
<proteinExistence type="inferred from homology"/>
<feature type="domain" description="Transposase putative helix-turn-helix" evidence="11">
    <location>
        <begin position="10"/>
        <end position="52"/>
    </location>
</feature>
<dbReference type="EMBL" id="CP002198">
    <property type="protein sequence ID" value="ADN14171.1"/>
    <property type="molecule type" value="Genomic_DNA"/>
</dbReference>
<dbReference type="GO" id="GO:0032196">
    <property type="term" value="P:transposition"/>
    <property type="evidence" value="ECO:0007669"/>
    <property type="project" value="UniProtKB-KW"/>
</dbReference>
<keyword evidence="3" id="KW-0815">Transposition</keyword>
<evidence type="ECO:0000256" key="7">
    <source>
        <dbReference type="ARBA" id="ARBA00023172"/>
    </source>
</evidence>
<feature type="compositionally biased region" description="Basic residues" evidence="8">
    <location>
        <begin position="389"/>
        <end position="401"/>
    </location>
</feature>
<gene>
    <name evidence="12" type="ordered locus">Cyan7822_2192</name>
</gene>
<keyword evidence="4" id="KW-0479">Metal-binding</keyword>
<dbReference type="Proteomes" id="UP000008206">
    <property type="component" value="Chromosome"/>
</dbReference>
<evidence type="ECO:0000259" key="10">
    <source>
        <dbReference type="Pfam" id="PF07282"/>
    </source>
</evidence>
<evidence type="ECO:0000256" key="1">
    <source>
        <dbReference type="ARBA" id="ARBA00008761"/>
    </source>
</evidence>
<dbReference type="STRING" id="497965.Cyan7822_2192"/>
<dbReference type="PANTHER" id="PTHR30405">
    <property type="entry name" value="TRANSPOSASE"/>
    <property type="match status" value="1"/>
</dbReference>
<dbReference type="GO" id="GO:0003677">
    <property type="term" value="F:DNA binding"/>
    <property type="evidence" value="ECO:0007669"/>
    <property type="project" value="UniProtKB-KW"/>
</dbReference>
<reference evidence="13" key="1">
    <citation type="journal article" date="2011" name="MBio">
        <title>Novel metabolic attributes of the genus Cyanothece, comprising a group of unicellular nitrogen-fixing Cyanobacteria.</title>
        <authorList>
            <person name="Bandyopadhyay A."/>
            <person name="Elvitigala T."/>
            <person name="Welsh E."/>
            <person name="Stockel J."/>
            <person name="Liberton M."/>
            <person name="Min H."/>
            <person name="Sherman L.A."/>
            <person name="Pakrasi H.B."/>
        </authorList>
    </citation>
    <scope>NUCLEOTIDE SEQUENCE [LARGE SCALE GENOMIC DNA]</scope>
    <source>
        <strain evidence="13">PCC 7822</strain>
    </source>
</reference>
<evidence type="ECO:0000259" key="9">
    <source>
        <dbReference type="Pfam" id="PF01385"/>
    </source>
</evidence>
<evidence type="ECO:0000313" key="12">
    <source>
        <dbReference type="EMBL" id="ADN14171.1"/>
    </source>
</evidence>
<keyword evidence="6" id="KW-0238">DNA-binding</keyword>
<comment type="similarity">
    <text evidence="1">In the C-terminal section; belongs to the transposase 35 family.</text>
</comment>
<evidence type="ECO:0000256" key="2">
    <source>
        <dbReference type="ARBA" id="ARBA00011044"/>
    </source>
</evidence>
<dbReference type="InterPro" id="IPR021027">
    <property type="entry name" value="Transposase_put_HTH"/>
</dbReference>
<dbReference type="Pfam" id="PF07282">
    <property type="entry name" value="Cas12f1-like_TNB"/>
    <property type="match status" value="1"/>
</dbReference>
<dbReference type="InterPro" id="IPR001959">
    <property type="entry name" value="Transposase"/>
</dbReference>
<dbReference type="Pfam" id="PF01385">
    <property type="entry name" value="OrfB_IS605"/>
    <property type="match status" value="1"/>
</dbReference>
<sequence length="401" mass="46353">MTAPKDGEATRAFKYRFYPTSEQETLLRRTLGCVRLVYNKALHERTQAWYERLERIDYCQTSAMLTSWKKQESLDFLNEVSCVPLQQTLRHLQKAFTNFWGKTAKYPRFKQKRSGGSAEFTKSAFKWKDGQVWLAKCSEPLAIRWSRQLPYGATPSTITIKLDARGRWFVSLLVKDETVQPLPKSDKAIGIDLGITSLITTSDGTKISKPKHFNKLYKKLKRVQKEYSRTQKGSKNREKARLKVARVHAKIADSRKDFLHKLTTQLIRENQTIVVEDLAVRNMVKNPKLAKAISECGWSEFVGQLEYKCRWYGRELVKIDRFFPSSKRCGNCGHVMDQLPLNIREWECRECGMTHDRDINASRNILAAGLAVTVCGADVRPDRHESKGQLRKTRKGRKQET</sequence>
<dbReference type="GO" id="GO:0006310">
    <property type="term" value="P:DNA recombination"/>
    <property type="evidence" value="ECO:0007669"/>
    <property type="project" value="UniProtKB-KW"/>
</dbReference>
<dbReference type="eggNOG" id="COG0675">
    <property type="taxonomic scope" value="Bacteria"/>
</dbReference>
<dbReference type="AlphaFoldDB" id="E0UE46"/>
<protein>
    <submittedName>
        <fullName evidence="12">Transposase, IS605 OrfB family</fullName>
    </submittedName>
</protein>
<comment type="similarity">
    <text evidence="2">In the N-terminal section; belongs to the transposase 2 family.</text>
</comment>
<dbReference type="NCBIfam" id="TIGR01766">
    <property type="entry name" value="IS200/IS605 family accessory protein TnpB-like domain"/>
    <property type="match status" value="1"/>
</dbReference>
<organism evidence="12 13">
    <name type="scientific">Gloeothece verrucosa (strain PCC 7822)</name>
    <name type="common">Cyanothece sp. (strain PCC 7822)</name>
    <dbReference type="NCBI Taxonomy" id="497965"/>
    <lineage>
        <taxon>Bacteria</taxon>
        <taxon>Bacillati</taxon>
        <taxon>Cyanobacteriota</taxon>
        <taxon>Cyanophyceae</taxon>
        <taxon>Oscillatoriophycideae</taxon>
        <taxon>Chroococcales</taxon>
        <taxon>Aphanothecaceae</taxon>
        <taxon>Gloeothece</taxon>
        <taxon>Gloeothece verrucosa</taxon>
    </lineage>
</organism>
<keyword evidence="7" id="KW-0233">DNA recombination</keyword>
<dbReference type="KEGG" id="cyj:Cyan7822_2192"/>
<evidence type="ECO:0000313" key="13">
    <source>
        <dbReference type="Proteomes" id="UP000008206"/>
    </source>
</evidence>
<evidence type="ECO:0000256" key="5">
    <source>
        <dbReference type="ARBA" id="ARBA00022833"/>
    </source>
</evidence>
<dbReference type="HOGENOM" id="CLU_032903_0_0_3"/>
<dbReference type="RefSeq" id="WP_013322276.1">
    <property type="nucleotide sequence ID" value="NC_014501.1"/>
</dbReference>
<feature type="domain" description="Cas12f1-like TNB" evidence="10">
    <location>
        <begin position="298"/>
        <end position="365"/>
    </location>
</feature>